<dbReference type="Proteomes" id="UP000011713">
    <property type="component" value="Unassembled WGS sequence"/>
</dbReference>
<proteinExistence type="predicted"/>
<evidence type="ECO:0000313" key="1">
    <source>
        <dbReference type="EnsemblProtists" id="HpaP800389"/>
    </source>
</evidence>
<accession>M4B291</accession>
<dbReference type="VEuPathDB" id="FungiDB:HpaG800389"/>
<dbReference type="HOGENOM" id="CLU_2817934_0_0_1"/>
<sequence>MKDKSGVSYTRKAMIRCGLGLDLDGEWQESHLFPELQMIINNHRAHFDGTPVPEEAEVVEEIVQDNS</sequence>
<reference evidence="2" key="1">
    <citation type="journal article" date="2010" name="Science">
        <title>Signatures of adaptation to obligate biotrophy in the Hyaloperonospora arabidopsidis genome.</title>
        <authorList>
            <person name="Baxter L."/>
            <person name="Tripathy S."/>
            <person name="Ishaque N."/>
            <person name="Boot N."/>
            <person name="Cabral A."/>
            <person name="Kemen E."/>
            <person name="Thines M."/>
            <person name="Ah-Fong A."/>
            <person name="Anderson R."/>
            <person name="Badejoko W."/>
            <person name="Bittner-Eddy P."/>
            <person name="Boore J.L."/>
            <person name="Chibucos M.C."/>
            <person name="Coates M."/>
            <person name="Dehal P."/>
            <person name="Delehaunty K."/>
            <person name="Dong S."/>
            <person name="Downton P."/>
            <person name="Dumas B."/>
            <person name="Fabro G."/>
            <person name="Fronick C."/>
            <person name="Fuerstenberg S.I."/>
            <person name="Fulton L."/>
            <person name="Gaulin E."/>
            <person name="Govers F."/>
            <person name="Hughes L."/>
            <person name="Humphray S."/>
            <person name="Jiang R.H."/>
            <person name="Judelson H."/>
            <person name="Kamoun S."/>
            <person name="Kyung K."/>
            <person name="Meijer H."/>
            <person name="Minx P."/>
            <person name="Morris P."/>
            <person name="Nelson J."/>
            <person name="Phuntumart V."/>
            <person name="Qutob D."/>
            <person name="Rehmany A."/>
            <person name="Rougon-Cardoso A."/>
            <person name="Ryden P."/>
            <person name="Torto-Alalibo T."/>
            <person name="Studholme D."/>
            <person name="Wang Y."/>
            <person name="Win J."/>
            <person name="Wood J."/>
            <person name="Clifton S.W."/>
            <person name="Rogers J."/>
            <person name="Van den Ackerveken G."/>
            <person name="Jones J.D."/>
            <person name="McDowell J.M."/>
            <person name="Beynon J."/>
            <person name="Tyler B.M."/>
        </authorList>
    </citation>
    <scope>NUCLEOTIDE SEQUENCE [LARGE SCALE GENOMIC DNA]</scope>
    <source>
        <strain evidence="2">Emoy2</strain>
    </source>
</reference>
<dbReference type="InParanoid" id="M4B291"/>
<name>M4B291_HYAAE</name>
<dbReference type="EnsemblProtists" id="HpaT800389">
    <property type="protein sequence ID" value="HpaP800389"/>
    <property type="gene ID" value="HpaG800389"/>
</dbReference>
<protein>
    <submittedName>
        <fullName evidence="1">Uncharacterized protein</fullName>
    </submittedName>
</protein>
<keyword evidence="2" id="KW-1185">Reference proteome</keyword>
<dbReference type="AlphaFoldDB" id="M4B291"/>
<evidence type="ECO:0000313" key="2">
    <source>
        <dbReference type="Proteomes" id="UP000011713"/>
    </source>
</evidence>
<dbReference type="EMBL" id="JH597777">
    <property type="status" value="NOT_ANNOTATED_CDS"/>
    <property type="molecule type" value="Genomic_DNA"/>
</dbReference>
<reference evidence="1" key="2">
    <citation type="submission" date="2015-06" db="UniProtKB">
        <authorList>
            <consortium name="EnsemblProtists"/>
        </authorList>
    </citation>
    <scope>IDENTIFICATION</scope>
    <source>
        <strain evidence="1">Emoy2</strain>
    </source>
</reference>
<organism evidence="1 2">
    <name type="scientific">Hyaloperonospora arabidopsidis (strain Emoy2)</name>
    <name type="common">Downy mildew agent</name>
    <name type="synonym">Peronospora arabidopsidis</name>
    <dbReference type="NCBI Taxonomy" id="559515"/>
    <lineage>
        <taxon>Eukaryota</taxon>
        <taxon>Sar</taxon>
        <taxon>Stramenopiles</taxon>
        <taxon>Oomycota</taxon>
        <taxon>Peronosporomycetes</taxon>
        <taxon>Peronosporales</taxon>
        <taxon>Peronosporaceae</taxon>
        <taxon>Hyaloperonospora</taxon>
    </lineage>
</organism>